<evidence type="ECO:0000256" key="3">
    <source>
        <dbReference type="ARBA" id="ARBA00006692"/>
    </source>
</evidence>
<comment type="cofactor">
    <cofactor evidence="1">
        <name>Mg(2+)</name>
        <dbReference type="ChEBI" id="CHEBI:18420"/>
    </cofactor>
</comment>
<evidence type="ECO:0000256" key="19">
    <source>
        <dbReference type="ARBA" id="ARBA00077142"/>
    </source>
</evidence>
<keyword evidence="10 20" id="KW-0547">Nucleotide-binding</keyword>
<keyword evidence="13" id="KW-0460">Magnesium</keyword>
<feature type="region of interest" description="Disordered" evidence="21">
    <location>
        <begin position="312"/>
        <end position="345"/>
    </location>
</feature>
<dbReference type="GO" id="GO:0005634">
    <property type="term" value="C:nucleus"/>
    <property type="evidence" value="ECO:0007669"/>
    <property type="project" value="UniProtKB-SubCell"/>
</dbReference>
<dbReference type="FunFam" id="1.10.510.10:FF:000166">
    <property type="entry name" value="SNF-related serine/threonine-protein kinase"/>
    <property type="match status" value="1"/>
</dbReference>
<evidence type="ECO:0000313" key="23">
    <source>
        <dbReference type="EMBL" id="KAJ3596895.1"/>
    </source>
</evidence>
<comment type="catalytic activity">
    <reaction evidence="16">
        <text>L-seryl-[protein] + ATP = O-phospho-L-seryl-[protein] + ADP + H(+)</text>
        <dbReference type="Rhea" id="RHEA:17989"/>
        <dbReference type="Rhea" id="RHEA-COMP:9863"/>
        <dbReference type="Rhea" id="RHEA-COMP:11604"/>
        <dbReference type="ChEBI" id="CHEBI:15378"/>
        <dbReference type="ChEBI" id="CHEBI:29999"/>
        <dbReference type="ChEBI" id="CHEBI:30616"/>
        <dbReference type="ChEBI" id="CHEBI:83421"/>
        <dbReference type="ChEBI" id="CHEBI:456216"/>
        <dbReference type="EC" id="2.7.11.1"/>
    </reaction>
</comment>
<sequence length="627" mass="68354">MEAAEGPLTSTKLGPDDLDRAGVSGRPDLSGLYHLGRTLGRGHFAVVKLARHVSTGQLVAIKMIDKTKLDVMATSHLLQEVRCMRLVQHPNVVRLYEAIDTPTTLHLVMELAEGGDLYDYILRHEGGVAERAAKRHFAQVARAVAHCHRRSVVHRDLKPENVVFFPRQGAVKLTDFGFSNLFRPGALLATSCGSLAYSAPEILLGEQYHAPAVDIWSLGVILYMLVCGAPPFQETNDSETLVMILDCRYSVPDHVSQGCRDLISRMLQKDPACRATLDEIEAHDWLAGLDDALLSPEAPPHWLSGALASTSARPGLPESGDLLAARPPALQQPSPSPGTWQPSLEYRRAPPEEAPTVKTLAALQQICEEEDEEEEEEEEEEEDESLRGAPGLSSLRAQSQPPPSPEEKAEAGGHLDTQSQEKTGTMEETEEKVEADQRETEFGSRETEFESGDRGGRPVISDQPVGNGNEAVGRGPEALPSSEPRRFLGVQCCQGEPDPVTPGSAALEAEPNNNTNNAPVRLPPRTASPLYALPSSPFELEKDEKRNDVERADFLRDKLPAHNVAGSAEATEVAAAGRTETGKARGVRLKDRLFQFPLCEKALAFNIPTHNKTKVLPLAQYNCCHVL</sequence>
<evidence type="ECO:0000256" key="5">
    <source>
        <dbReference type="ARBA" id="ARBA00022481"/>
    </source>
</evidence>
<keyword evidence="5" id="KW-0488">Methylation</keyword>
<dbReference type="SMART" id="SM00220">
    <property type="entry name" value="S_TKc"/>
    <property type="match status" value="1"/>
</dbReference>
<feature type="domain" description="Protein kinase" evidence="22">
    <location>
        <begin position="33"/>
        <end position="286"/>
    </location>
</feature>
<dbReference type="Gene3D" id="1.10.510.10">
    <property type="entry name" value="Transferase(Phosphotransferase) domain 1"/>
    <property type="match status" value="1"/>
</dbReference>
<comment type="subcellular location">
    <subcellularLocation>
        <location evidence="2">Nucleus</location>
    </subcellularLocation>
</comment>
<evidence type="ECO:0000256" key="4">
    <source>
        <dbReference type="ARBA" id="ARBA00012513"/>
    </source>
</evidence>
<feature type="compositionally biased region" description="Polar residues" evidence="21">
    <location>
        <begin position="331"/>
        <end position="342"/>
    </location>
</feature>
<comment type="catalytic activity">
    <reaction evidence="15">
        <text>L-threonyl-[protein] + ATP = O-phospho-L-threonyl-[protein] + ADP + H(+)</text>
        <dbReference type="Rhea" id="RHEA:46608"/>
        <dbReference type="Rhea" id="RHEA-COMP:11060"/>
        <dbReference type="Rhea" id="RHEA-COMP:11605"/>
        <dbReference type="ChEBI" id="CHEBI:15378"/>
        <dbReference type="ChEBI" id="CHEBI:30013"/>
        <dbReference type="ChEBI" id="CHEBI:30616"/>
        <dbReference type="ChEBI" id="CHEBI:61977"/>
        <dbReference type="ChEBI" id="CHEBI:456216"/>
        <dbReference type="EC" id="2.7.11.1"/>
    </reaction>
</comment>
<organism evidence="23 24">
    <name type="scientific">Muraenolepis orangiensis</name>
    <name type="common">Patagonian moray cod</name>
    <dbReference type="NCBI Taxonomy" id="630683"/>
    <lineage>
        <taxon>Eukaryota</taxon>
        <taxon>Metazoa</taxon>
        <taxon>Chordata</taxon>
        <taxon>Craniata</taxon>
        <taxon>Vertebrata</taxon>
        <taxon>Euteleostomi</taxon>
        <taxon>Actinopterygii</taxon>
        <taxon>Neopterygii</taxon>
        <taxon>Teleostei</taxon>
        <taxon>Neoteleostei</taxon>
        <taxon>Acanthomorphata</taxon>
        <taxon>Zeiogadaria</taxon>
        <taxon>Gadariae</taxon>
        <taxon>Gadiformes</taxon>
        <taxon>Muraenolepidoidei</taxon>
        <taxon>Muraenolepididae</taxon>
        <taxon>Muraenolepis</taxon>
    </lineage>
</organism>
<comment type="function">
    <text evidence="17">May play a role in hematopoietic cell proliferation or differentiation. Potential mediator of neuronal apoptosis.</text>
</comment>
<feature type="compositionally biased region" description="Basic and acidic residues" evidence="21">
    <location>
        <begin position="432"/>
        <end position="456"/>
    </location>
</feature>
<evidence type="ECO:0000256" key="17">
    <source>
        <dbReference type="ARBA" id="ARBA00054738"/>
    </source>
</evidence>
<dbReference type="InterPro" id="IPR017441">
    <property type="entry name" value="Protein_kinase_ATP_BS"/>
</dbReference>
<feature type="compositionally biased region" description="Low complexity" evidence="21">
    <location>
        <begin position="505"/>
        <end position="519"/>
    </location>
</feature>
<proteinExistence type="inferred from homology"/>
<evidence type="ECO:0000256" key="6">
    <source>
        <dbReference type="ARBA" id="ARBA00022527"/>
    </source>
</evidence>
<reference evidence="23" key="1">
    <citation type="submission" date="2022-07" db="EMBL/GenBank/DDBJ databases">
        <title>Chromosome-level genome of Muraenolepis orangiensis.</title>
        <authorList>
            <person name="Kim J."/>
        </authorList>
    </citation>
    <scope>NUCLEOTIDE SEQUENCE</scope>
    <source>
        <strain evidence="23">KU_S4_2022</strain>
        <tissue evidence="23">Muscle</tissue>
    </source>
</reference>
<evidence type="ECO:0000256" key="1">
    <source>
        <dbReference type="ARBA" id="ARBA00001946"/>
    </source>
</evidence>
<dbReference type="PANTHER" id="PTHR24346">
    <property type="entry name" value="MAP/MICROTUBULE AFFINITY-REGULATING KINASE"/>
    <property type="match status" value="1"/>
</dbReference>
<protein>
    <recommendedName>
        <fullName evidence="18">SNF-related serine/threonine-protein kinase</fullName>
        <ecNumber evidence="4">2.7.11.1</ecNumber>
    </recommendedName>
    <alternativeName>
        <fullName evidence="19">SNF1-related kinase</fullName>
    </alternativeName>
</protein>
<evidence type="ECO:0000256" key="11">
    <source>
        <dbReference type="ARBA" id="ARBA00022777"/>
    </source>
</evidence>
<dbReference type="GO" id="GO:0035556">
    <property type="term" value="P:intracellular signal transduction"/>
    <property type="evidence" value="ECO:0007669"/>
    <property type="project" value="TreeGrafter"/>
</dbReference>
<accession>A0A9Q0DXS5</accession>
<dbReference type="SUPFAM" id="SSF56112">
    <property type="entry name" value="Protein kinase-like (PK-like)"/>
    <property type="match status" value="1"/>
</dbReference>
<dbReference type="PROSITE" id="PS00107">
    <property type="entry name" value="PROTEIN_KINASE_ATP"/>
    <property type="match status" value="1"/>
</dbReference>
<dbReference type="Pfam" id="PF00069">
    <property type="entry name" value="Pkinase"/>
    <property type="match status" value="1"/>
</dbReference>
<evidence type="ECO:0000259" key="22">
    <source>
        <dbReference type="PROSITE" id="PS50011"/>
    </source>
</evidence>
<dbReference type="OrthoDB" id="942095at2759"/>
<evidence type="ECO:0000256" key="9">
    <source>
        <dbReference type="ARBA" id="ARBA00022723"/>
    </source>
</evidence>
<dbReference type="GO" id="GO:0005524">
    <property type="term" value="F:ATP binding"/>
    <property type="evidence" value="ECO:0007669"/>
    <property type="project" value="UniProtKB-UniRule"/>
</dbReference>
<evidence type="ECO:0000256" key="13">
    <source>
        <dbReference type="ARBA" id="ARBA00022842"/>
    </source>
</evidence>
<dbReference type="EC" id="2.7.11.1" evidence="4"/>
<feature type="compositionally biased region" description="Acidic residues" evidence="21">
    <location>
        <begin position="367"/>
        <end position="384"/>
    </location>
</feature>
<evidence type="ECO:0000256" key="20">
    <source>
        <dbReference type="PROSITE-ProRule" id="PRU10141"/>
    </source>
</evidence>
<keyword evidence="7" id="KW-0597">Phosphoprotein</keyword>
<feature type="region of interest" description="Disordered" evidence="21">
    <location>
        <begin position="367"/>
        <end position="545"/>
    </location>
</feature>
<evidence type="ECO:0000256" key="18">
    <source>
        <dbReference type="ARBA" id="ARBA00074971"/>
    </source>
</evidence>
<evidence type="ECO:0000256" key="16">
    <source>
        <dbReference type="ARBA" id="ARBA00048679"/>
    </source>
</evidence>
<evidence type="ECO:0000256" key="8">
    <source>
        <dbReference type="ARBA" id="ARBA00022679"/>
    </source>
</evidence>
<comment type="similarity">
    <text evidence="3">Belongs to the protein kinase superfamily. CAMK Ser/Thr protein kinase family.</text>
</comment>
<dbReference type="PANTHER" id="PTHR24346:SF44">
    <property type="entry name" value="SET DOMAIN CONTAINING 6"/>
    <property type="match status" value="1"/>
</dbReference>
<evidence type="ECO:0000256" key="2">
    <source>
        <dbReference type="ARBA" id="ARBA00004123"/>
    </source>
</evidence>
<evidence type="ECO:0000256" key="15">
    <source>
        <dbReference type="ARBA" id="ARBA00047899"/>
    </source>
</evidence>
<dbReference type="PROSITE" id="PS50011">
    <property type="entry name" value="PROTEIN_KINASE_DOM"/>
    <property type="match status" value="1"/>
</dbReference>
<dbReference type="FunFam" id="3.30.200.20:FF:000003">
    <property type="entry name" value="Non-specific serine/threonine protein kinase"/>
    <property type="match status" value="1"/>
</dbReference>
<keyword evidence="12 20" id="KW-0067">ATP-binding</keyword>
<dbReference type="GO" id="GO:0046872">
    <property type="term" value="F:metal ion binding"/>
    <property type="evidence" value="ECO:0007669"/>
    <property type="project" value="UniProtKB-KW"/>
</dbReference>
<dbReference type="EMBL" id="JANIIK010000110">
    <property type="protein sequence ID" value="KAJ3596895.1"/>
    <property type="molecule type" value="Genomic_DNA"/>
</dbReference>
<feature type="binding site" evidence="20">
    <location>
        <position position="62"/>
    </location>
    <ligand>
        <name>ATP</name>
        <dbReference type="ChEBI" id="CHEBI:30616"/>
    </ligand>
</feature>
<keyword evidence="8" id="KW-0808">Transferase</keyword>
<evidence type="ECO:0000256" key="12">
    <source>
        <dbReference type="ARBA" id="ARBA00022840"/>
    </source>
</evidence>
<dbReference type="GO" id="GO:0005737">
    <property type="term" value="C:cytoplasm"/>
    <property type="evidence" value="ECO:0007669"/>
    <property type="project" value="TreeGrafter"/>
</dbReference>
<gene>
    <name evidence="23" type="ORF">NHX12_003295</name>
</gene>
<evidence type="ECO:0000256" key="14">
    <source>
        <dbReference type="ARBA" id="ARBA00023242"/>
    </source>
</evidence>
<evidence type="ECO:0000313" key="24">
    <source>
        <dbReference type="Proteomes" id="UP001148018"/>
    </source>
</evidence>
<keyword evidence="14" id="KW-0539">Nucleus</keyword>
<comment type="caution">
    <text evidence="23">The sequence shown here is derived from an EMBL/GenBank/DDBJ whole genome shotgun (WGS) entry which is preliminary data.</text>
</comment>
<keyword evidence="24" id="KW-1185">Reference proteome</keyword>
<feature type="region of interest" description="Disordered" evidence="21">
    <location>
        <begin position="1"/>
        <end position="20"/>
    </location>
</feature>
<dbReference type="Proteomes" id="UP001148018">
    <property type="component" value="Unassembled WGS sequence"/>
</dbReference>
<dbReference type="InterPro" id="IPR011009">
    <property type="entry name" value="Kinase-like_dom_sf"/>
</dbReference>
<evidence type="ECO:0000256" key="21">
    <source>
        <dbReference type="SAM" id="MobiDB-lite"/>
    </source>
</evidence>
<keyword evidence="9" id="KW-0479">Metal-binding</keyword>
<dbReference type="InterPro" id="IPR000719">
    <property type="entry name" value="Prot_kinase_dom"/>
</dbReference>
<dbReference type="PROSITE" id="PS00108">
    <property type="entry name" value="PROTEIN_KINASE_ST"/>
    <property type="match status" value="1"/>
</dbReference>
<dbReference type="GO" id="GO:0004674">
    <property type="term" value="F:protein serine/threonine kinase activity"/>
    <property type="evidence" value="ECO:0007669"/>
    <property type="project" value="UniProtKB-KW"/>
</dbReference>
<dbReference type="AlphaFoldDB" id="A0A9Q0DXS5"/>
<keyword evidence="11" id="KW-0418">Kinase</keyword>
<name>A0A9Q0DXS5_9TELE</name>
<dbReference type="InterPro" id="IPR008271">
    <property type="entry name" value="Ser/Thr_kinase_AS"/>
</dbReference>
<evidence type="ECO:0000256" key="7">
    <source>
        <dbReference type="ARBA" id="ARBA00022553"/>
    </source>
</evidence>
<keyword evidence="6" id="KW-0723">Serine/threonine-protein kinase</keyword>
<evidence type="ECO:0000256" key="10">
    <source>
        <dbReference type="ARBA" id="ARBA00022741"/>
    </source>
</evidence>